<evidence type="ECO:0000313" key="3">
    <source>
        <dbReference type="Proteomes" id="UP000216215"/>
    </source>
</evidence>
<comment type="caution">
    <text evidence="2">The sequence shown here is derived from an EMBL/GenBank/DDBJ whole genome shotgun (WGS) entry which is preliminary data.</text>
</comment>
<accession>A0AB36RCJ7</accession>
<sequence>MSNSRRIEGLRAASPSPLVGEGGRAKLGRMRGVPAWQGRRSVQHPSTALALRANPPSPTRGEGRRSPAVHPAPASC</sequence>
<evidence type="ECO:0000256" key="1">
    <source>
        <dbReference type="SAM" id="MobiDB-lite"/>
    </source>
</evidence>
<feature type="region of interest" description="Disordered" evidence="1">
    <location>
        <begin position="1"/>
        <end position="76"/>
    </location>
</feature>
<gene>
    <name evidence="2" type="ORF">CIT25_12365</name>
</gene>
<keyword evidence="3" id="KW-1185">Reference proteome</keyword>
<evidence type="ECO:0000313" key="2">
    <source>
        <dbReference type="EMBL" id="PAQ02176.1"/>
    </source>
</evidence>
<dbReference type="AlphaFoldDB" id="A0AB36RCJ7"/>
<name>A0AB36RCJ7_9HYPH</name>
<dbReference type="Proteomes" id="UP000216215">
    <property type="component" value="Unassembled WGS sequence"/>
</dbReference>
<protein>
    <recommendedName>
        <fullName evidence="4">Propionyl-coenzyme A carboxylase alpha polypeptide</fullName>
    </recommendedName>
</protein>
<evidence type="ECO:0008006" key="4">
    <source>
        <dbReference type="Google" id="ProtNLM"/>
    </source>
</evidence>
<dbReference type="EMBL" id="NPKI01000015">
    <property type="protein sequence ID" value="PAQ02176.1"/>
    <property type="molecule type" value="Genomic_DNA"/>
</dbReference>
<reference evidence="3" key="1">
    <citation type="submission" date="2017-08" db="EMBL/GenBank/DDBJ databases">
        <title>Mesorhizobium wenxinae sp. nov., a novel rhizobial species isolated from root nodules of chickpea (Cicer arietinum L.).</title>
        <authorList>
            <person name="Zhang J."/>
        </authorList>
    </citation>
    <scope>NUCLEOTIDE SEQUENCE [LARGE SCALE GENOMIC DNA]</scope>
    <source>
        <strain evidence="3">USDA 3392</strain>
    </source>
</reference>
<organism evidence="2 3">
    <name type="scientific">Mesorhizobium mediterraneum</name>
    <dbReference type="NCBI Taxonomy" id="43617"/>
    <lineage>
        <taxon>Bacteria</taxon>
        <taxon>Pseudomonadati</taxon>
        <taxon>Pseudomonadota</taxon>
        <taxon>Alphaproteobacteria</taxon>
        <taxon>Hyphomicrobiales</taxon>
        <taxon>Phyllobacteriaceae</taxon>
        <taxon>Mesorhizobium</taxon>
    </lineage>
</organism>
<proteinExistence type="predicted"/>